<name>A0A9W8M460_9FUNG</name>
<evidence type="ECO:0000256" key="5">
    <source>
        <dbReference type="ARBA" id="ARBA00045448"/>
    </source>
</evidence>
<evidence type="ECO:0000256" key="3">
    <source>
        <dbReference type="ARBA" id="ARBA00022801"/>
    </source>
</evidence>
<organism evidence="9 10">
    <name type="scientific">Coemansia aciculifera</name>
    <dbReference type="NCBI Taxonomy" id="417176"/>
    <lineage>
        <taxon>Eukaryota</taxon>
        <taxon>Fungi</taxon>
        <taxon>Fungi incertae sedis</taxon>
        <taxon>Zoopagomycota</taxon>
        <taxon>Kickxellomycotina</taxon>
        <taxon>Kickxellomycetes</taxon>
        <taxon>Kickxellales</taxon>
        <taxon>Kickxellaceae</taxon>
        <taxon>Coemansia</taxon>
    </lineage>
</organism>
<protein>
    <recommendedName>
        <fullName evidence="6">Prolyl endopeptidase</fullName>
        <ecNumber evidence="6">3.4.21.-</ecNumber>
    </recommendedName>
</protein>
<dbReference type="GO" id="GO:0004252">
    <property type="term" value="F:serine-type endopeptidase activity"/>
    <property type="evidence" value="ECO:0007669"/>
    <property type="project" value="UniProtKB-UniRule"/>
</dbReference>
<evidence type="ECO:0000259" key="7">
    <source>
        <dbReference type="Pfam" id="PF00326"/>
    </source>
</evidence>
<comment type="caution">
    <text evidence="9">The sequence shown here is derived from an EMBL/GenBank/DDBJ whole genome shotgun (WGS) entry which is preliminary data.</text>
</comment>
<dbReference type="PANTHER" id="PTHR11757:SF19">
    <property type="entry name" value="PROLYL ENDOPEPTIDASE-LIKE"/>
    <property type="match status" value="1"/>
</dbReference>
<dbReference type="InterPro" id="IPR002470">
    <property type="entry name" value="Peptidase_S9A"/>
</dbReference>
<dbReference type="SUPFAM" id="SSF50993">
    <property type="entry name" value="Peptidase/esterase 'gauge' domain"/>
    <property type="match status" value="1"/>
</dbReference>
<evidence type="ECO:0000256" key="2">
    <source>
        <dbReference type="ARBA" id="ARBA00022670"/>
    </source>
</evidence>
<dbReference type="Proteomes" id="UP001140074">
    <property type="component" value="Unassembled WGS sequence"/>
</dbReference>
<keyword evidence="4 6" id="KW-0720">Serine protease</keyword>
<dbReference type="InterPro" id="IPR023302">
    <property type="entry name" value="Pept_S9A_N"/>
</dbReference>
<sequence>MSRATEVDQLPPPIETRCGDYVYFTKRSNDGAVVYCRRLADRTVESRTEQVLLDSEMLTRDQGYVLRNLLISDDNQYMGCLAAKYGSAGGGSESGSLLLYTLSDAGTPKLVEILEGVFNFVFGTNSTLFYTVLDAKLRANKVVAHRIGRGQSEDIVVFDEPCHECFVDITRTKDKRFHIVNSSKLDSSKAYLFSSTHDFWQNSSKDTSAQVLRLVRPRQDSVEYFIDHHDGEFIILTNSPKDNGPGLPTSEPLPFRLVRAPTASPTSEHWIELLSVGDDELIEDVEIFKSHIMVSMKRRGQPAVYIYDRASGRRSELPLPYNGNCTVRPEPNPQFEATTVRLGFSSPVHLESVVEYDMTSMKQCKSWASTPLHINSSEYICQRLNVPCENVDIPMTLIHHKSTELSKAPPTLVRVYGSYGVSLEPEFRLEDVPLLLRGWVIALAHVRGGGELGREWYSTGKGTNKTNSIIDYLSCTRFLLDKGWASSSRLAATGVSAGGLVVGAALNISPEYFRAAVLHVPFVDPLSAMLSPDLPLTGVEISEWGNPLSSTASYTTIREYAPYDNVHDMSSDRPGPSILVTAGGQDQRVSIWQPAKWVARLRSAGGYNVRVPSDTGCAPKLLFYPQMNAGHFHADSSESEAGSDNGGDFISAQALRNAFLISETSTSPC</sequence>
<dbReference type="EC" id="3.4.21.-" evidence="6"/>
<keyword evidence="2 6" id="KW-0645">Protease</keyword>
<evidence type="ECO:0000313" key="9">
    <source>
        <dbReference type="EMBL" id="KAJ2865336.1"/>
    </source>
</evidence>
<dbReference type="Gene3D" id="2.130.10.120">
    <property type="entry name" value="Prolyl oligopeptidase, N-terminal domain"/>
    <property type="match status" value="1"/>
</dbReference>
<dbReference type="PRINTS" id="PR00862">
    <property type="entry name" value="PROLIGOPTASE"/>
</dbReference>
<dbReference type="Pfam" id="PF02897">
    <property type="entry name" value="Peptidase_S9_N"/>
    <property type="match status" value="1"/>
</dbReference>
<keyword evidence="3 6" id="KW-0378">Hydrolase</keyword>
<dbReference type="SUPFAM" id="SSF53474">
    <property type="entry name" value="alpha/beta-Hydrolases"/>
    <property type="match status" value="1"/>
</dbReference>
<evidence type="ECO:0000256" key="4">
    <source>
        <dbReference type="ARBA" id="ARBA00022825"/>
    </source>
</evidence>
<dbReference type="InterPro" id="IPR029058">
    <property type="entry name" value="AB_hydrolase_fold"/>
</dbReference>
<proteinExistence type="inferred from homology"/>
<dbReference type="InterPro" id="IPR001375">
    <property type="entry name" value="Peptidase_S9_cat"/>
</dbReference>
<evidence type="ECO:0000313" key="10">
    <source>
        <dbReference type="Proteomes" id="UP001140074"/>
    </source>
</evidence>
<accession>A0A9W8M460</accession>
<comment type="function">
    <text evidence="5">Serine peptidase whose precise substrate specificity remains unclear. Does not cleave peptides after a arginine or lysine residue. Regulates trans-Golgi network morphology and sorting by regulating the membrane binding of the AP-1 complex. May play a role in the regulation of synaptic vesicle exocytosis.</text>
</comment>
<keyword evidence="10" id="KW-1185">Reference proteome</keyword>
<dbReference type="Pfam" id="PF00326">
    <property type="entry name" value="Peptidase_S9"/>
    <property type="match status" value="1"/>
</dbReference>
<evidence type="ECO:0000256" key="1">
    <source>
        <dbReference type="ARBA" id="ARBA00005228"/>
    </source>
</evidence>
<dbReference type="PANTHER" id="PTHR11757">
    <property type="entry name" value="PROTEASE FAMILY S9A OLIGOPEPTIDASE"/>
    <property type="match status" value="1"/>
</dbReference>
<comment type="similarity">
    <text evidence="1 6">Belongs to the peptidase S9A family.</text>
</comment>
<dbReference type="InterPro" id="IPR051543">
    <property type="entry name" value="Serine_Peptidase_S9A"/>
</dbReference>
<gene>
    <name evidence="9" type="ORF">GGH94_002289</name>
</gene>
<evidence type="ECO:0000256" key="6">
    <source>
        <dbReference type="RuleBase" id="RU368024"/>
    </source>
</evidence>
<evidence type="ECO:0000259" key="8">
    <source>
        <dbReference type="Pfam" id="PF02897"/>
    </source>
</evidence>
<feature type="domain" description="Peptidase S9A N-terminal" evidence="8">
    <location>
        <begin position="16"/>
        <end position="361"/>
    </location>
</feature>
<feature type="domain" description="Peptidase S9 prolyl oligopeptidase catalytic" evidence="7">
    <location>
        <begin position="427"/>
        <end position="607"/>
    </location>
</feature>
<dbReference type="EMBL" id="JANBUY010000062">
    <property type="protein sequence ID" value="KAJ2865336.1"/>
    <property type="molecule type" value="Genomic_DNA"/>
</dbReference>
<dbReference type="GO" id="GO:0006508">
    <property type="term" value="P:proteolysis"/>
    <property type="evidence" value="ECO:0007669"/>
    <property type="project" value="UniProtKB-KW"/>
</dbReference>
<reference evidence="9" key="1">
    <citation type="submission" date="2022-07" db="EMBL/GenBank/DDBJ databases">
        <title>Phylogenomic reconstructions and comparative analyses of Kickxellomycotina fungi.</title>
        <authorList>
            <person name="Reynolds N.K."/>
            <person name="Stajich J.E."/>
            <person name="Barry K."/>
            <person name="Grigoriev I.V."/>
            <person name="Crous P."/>
            <person name="Smith M.E."/>
        </authorList>
    </citation>
    <scope>NUCLEOTIDE SEQUENCE</scope>
    <source>
        <strain evidence="9">RSA 476</strain>
    </source>
</reference>
<dbReference type="AlphaFoldDB" id="A0A9W8M460"/>
<dbReference type="Gene3D" id="3.40.50.1820">
    <property type="entry name" value="alpha/beta hydrolase"/>
    <property type="match status" value="1"/>
</dbReference>